<accession>A0A2T0UU28</accession>
<dbReference type="EMBL" id="PVTK01000012">
    <property type="protein sequence ID" value="PRY61426.1"/>
    <property type="molecule type" value="Genomic_DNA"/>
</dbReference>
<dbReference type="OrthoDB" id="3893742at2"/>
<comment type="caution">
    <text evidence="1">The sequence shown here is derived from an EMBL/GenBank/DDBJ whole genome shotgun (WGS) entry which is preliminary data.</text>
</comment>
<evidence type="ECO:0000313" key="2">
    <source>
        <dbReference type="Proteomes" id="UP000237647"/>
    </source>
</evidence>
<keyword evidence="2" id="KW-1185">Reference proteome</keyword>
<organism evidence="1 2">
    <name type="scientific">Vreelandella songnenensis</name>
    <dbReference type="NCBI Taxonomy" id="1176243"/>
    <lineage>
        <taxon>Bacteria</taxon>
        <taxon>Pseudomonadati</taxon>
        <taxon>Pseudomonadota</taxon>
        <taxon>Gammaproteobacteria</taxon>
        <taxon>Oceanospirillales</taxon>
        <taxon>Halomonadaceae</taxon>
        <taxon>Vreelandella</taxon>
    </lineage>
</organism>
<sequence>MPIPCATFSSIRKTSTSMYDDAGRLEVLLQKFDEAVELLAQAPGFSKPGKLPRVLDTARRVLLQQGGCGAIETRAKAIEEAGIFAGSDWETPQYLVPTLTTFSLKSPDANVVVIEALSELRLLAVAKGSYQHALLSQEHARHYLTQVMAINLGMLFGAPSEAERETQGKLALIPRHLFSHLAERIGYEHVIDQLIDEIWRILKQRPIQVDAIKQMITQIALCQANPEIDLGASGQGADRLVSSLYGPTQGCREDPGTEVYRERLERMDTSALQAEAMGFARAMHDTGLVSPYHAVLMRYLLEESDYLLTEAMGLSSTGRDCLLCYRELVHALIRSGIYPATAQAVYGLALLLERGILYQPPVAPAMWRQLNLPLSEWTQARLALAYGETATPRARLIEGVLCMLGLPLGVGQGNNPTCQSARALSMWAYNDPDYLLQMVAWAARDDEIIMHFEGLPISSNQSQSGVASELPIDLDPVSLIVVPHLDRIYAEMGRRCIGREGDPHRWVNPEFHGWWSGRGFCINVDVATGNLTDLDAFIRRFYACYHPYHNGNQPLIHPQPAGMAITDSAARFIGWHAITIVRASLDPSDVMRLYFYNPNNDSGQDWGDTVIVSTAGNGERFGEASLPFDQFTSRLYIYHFDPLEHGELATVTEQELDSVKQYLYRSWGASRIPDTELQAEQGVQPPINKV</sequence>
<proteinExistence type="predicted"/>
<name>A0A2T0UU28_9GAMM</name>
<reference evidence="1 2" key="1">
    <citation type="submission" date="2018-03" db="EMBL/GenBank/DDBJ databases">
        <title>Genomic Encyclopedia of Type Strains, Phase III (KMG-III): the genomes of soil and plant-associated and newly described type strains.</title>
        <authorList>
            <person name="Whitman W."/>
        </authorList>
    </citation>
    <scope>NUCLEOTIDE SEQUENCE [LARGE SCALE GENOMIC DNA]</scope>
    <source>
        <strain evidence="1 2">CGMCC 1.12152</strain>
    </source>
</reference>
<gene>
    <name evidence="1" type="ORF">B0H98_11250</name>
</gene>
<dbReference type="AlphaFoldDB" id="A0A2T0UU28"/>
<evidence type="ECO:0000313" key="1">
    <source>
        <dbReference type="EMBL" id="PRY61426.1"/>
    </source>
</evidence>
<protein>
    <submittedName>
        <fullName evidence="1">Uncharacterized protein</fullName>
    </submittedName>
</protein>
<dbReference type="Proteomes" id="UP000237647">
    <property type="component" value="Unassembled WGS sequence"/>
</dbReference>